<feature type="compositionally biased region" description="Basic and acidic residues" evidence="1">
    <location>
        <begin position="40"/>
        <end position="55"/>
    </location>
</feature>
<keyword evidence="3" id="KW-1185">Reference proteome</keyword>
<dbReference type="EMBL" id="CAICTM010003801">
    <property type="protein sequence ID" value="CAB9531662.1"/>
    <property type="molecule type" value="Genomic_DNA"/>
</dbReference>
<feature type="region of interest" description="Disordered" evidence="1">
    <location>
        <begin position="226"/>
        <end position="251"/>
    </location>
</feature>
<proteinExistence type="predicted"/>
<dbReference type="AlphaFoldDB" id="A0A9N8F2U1"/>
<organism evidence="2 3">
    <name type="scientific">Seminavis robusta</name>
    <dbReference type="NCBI Taxonomy" id="568900"/>
    <lineage>
        <taxon>Eukaryota</taxon>
        <taxon>Sar</taxon>
        <taxon>Stramenopiles</taxon>
        <taxon>Ochrophyta</taxon>
        <taxon>Bacillariophyta</taxon>
        <taxon>Bacillariophyceae</taxon>
        <taxon>Bacillariophycidae</taxon>
        <taxon>Naviculales</taxon>
        <taxon>Naviculaceae</taxon>
        <taxon>Seminavis</taxon>
    </lineage>
</organism>
<name>A0A9N8F2U1_9STRA</name>
<gene>
    <name evidence="2" type="ORF">SEMRO_3803_G351210.1</name>
</gene>
<protein>
    <submittedName>
        <fullName evidence="2">Uncharacterized protein</fullName>
    </submittedName>
</protein>
<accession>A0A9N8F2U1</accession>
<reference evidence="2" key="1">
    <citation type="submission" date="2020-06" db="EMBL/GenBank/DDBJ databases">
        <authorList>
            <consortium name="Plant Systems Biology data submission"/>
        </authorList>
    </citation>
    <scope>NUCLEOTIDE SEQUENCE</scope>
    <source>
        <strain evidence="2">D6</strain>
    </source>
</reference>
<evidence type="ECO:0000313" key="3">
    <source>
        <dbReference type="Proteomes" id="UP001153069"/>
    </source>
</evidence>
<dbReference type="Proteomes" id="UP001153069">
    <property type="component" value="Unassembled WGS sequence"/>
</dbReference>
<feature type="compositionally biased region" description="Basic and acidic residues" evidence="1">
    <location>
        <begin position="145"/>
        <end position="160"/>
    </location>
</feature>
<sequence length="251" mass="27574">MSLKDDRAYATDDDGTDGKAPVMNQTKGFFIPTPKYTKGNSKEKSKENDGKRKFSDAFGGGFFSDVVWNSVGLSNKKKSKPTQVTESSNHSWKNNADKNTSKSKKNPVVPRKNSTIKIAPPSSSPSSNDSSDDEVEIVAPPPNYKRKETSVLLDCKDPKKTTRVKQALLEPDSESDDSDDSIDSTSNAIFNAPPRNGRTRRISTKAETIRKTTQVAIPGTAWRSMLDAHTGTSMELGPSEGDFQRSHQWSL</sequence>
<feature type="compositionally biased region" description="Acidic residues" evidence="1">
    <location>
        <begin position="171"/>
        <end position="182"/>
    </location>
</feature>
<feature type="compositionally biased region" description="Polar residues" evidence="1">
    <location>
        <begin position="81"/>
        <end position="94"/>
    </location>
</feature>
<feature type="compositionally biased region" description="Low complexity" evidence="1">
    <location>
        <begin position="120"/>
        <end position="129"/>
    </location>
</feature>
<feature type="region of interest" description="Disordered" evidence="1">
    <location>
        <begin position="73"/>
        <end position="202"/>
    </location>
</feature>
<feature type="compositionally biased region" description="Basic and acidic residues" evidence="1">
    <location>
        <begin position="1"/>
        <end position="10"/>
    </location>
</feature>
<evidence type="ECO:0000256" key="1">
    <source>
        <dbReference type="SAM" id="MobiDB-lite"/>
    </source>
</evidence>
<comment type="caution">
    <text evidence="2">The sequence shown here is derived from an EMBL/GenBank/DDBJ whole genome shotgun (WGS) entry which is preliminary data.</text>
</comment>
<feature type="region of interest" description="Disordered" evidence="1">
    <location>
        <begin position="1"/>
        <end position="60"/>
    </location>
</feature>
<evidence type="ECO:0000313" key="2">
    <source>
        <dbReference type="EMBL" id="CAB9531662.1"/>
    </source>
</evidence>